<evidence type="ECO:0000256" key="3">
    <source>
        <dbReference type="ARBA" id="ARBA00022989"/>
    </source>
</evidence>
<feature type="transmembrane region" description="Helical" evidence="5">
    <location>
        <begin position="518"/>
        <end position="543"/>
    </location>
</feature>
<dbReference type="EMBL" id="JXAL01000001">
    <property type="protein sequence ID" value="KIL37328.1"/>
    <property type="molecule type" value="Genomic_DNA"/>
</dbReference>
<evidence type="ECO:0000256" key="2">
    <source>
        <dbReference type="ARBA" id="ARBA00022692"/>
    </source>
</evidence>
<dbReference type="Pfam" id="PF12698">
    <property type="entry name" value="ABC2_membrane_3"/>
    <property type="match status" value="2"/>
</dbReference>
<feature type="transmembrane region" description="Helical" evidence="5">
    <location>
        <begin position="577"/>
        <end position="594"/>
    </location>
</feature>
<feature type="transmembrane region" description="Helical" evidence="5">
    <location>
        <begin position="477"/>
        <end position="497"/>
    </location>
</feature>
<organism evidence="7 8">
    <name type="scientific">Cohnella kolymensis</name>
    <dbReference type="NCBI Taxonomy" id="1590652"/>
    <lineage>
        <taxon>Bacteria</taxon>
        <taxon>Bacillati</taxon>
        <taxon>Bacillota</taxon>
        <taxon>Bacilli</taxon>
        <taxon>Bacillales</taxon>
        <taxon>Paenibacillaceae</taxon>
        <taxon>Cohnella</taxon>
    </lineage>
</organism>
<evidence type="ECO:0000313" key="8">
    <source>
        <dbReference type="Proteomes" id="UP000054526"/>
    </source>
</evidence>
<comment type="subcellular location">
    <subcellularLocation>
        <location evidence="1">Membrane</location>
        <topology evidence="1">Multi-pass membrane protein</topology>
    </subcellularLocation>
</comment>
<dbReference type="InterPro" id="IPR017500">
    <property type="entry name" value="Phage_infect_YhgE_N"/>
</dbReference>
<dbReference type="NCBIfam" id="TIGR03061">
    <property type="entry name" value="pip_yhgE_Nterm"/>
    <property type="match status" value="1"/>
</dbReference>
<dbReference type="Gene3D" id="1.10.287.950">
    <property type="entry name" value="Methyl-accepting chemotaxis protein"/>
    <property type="match status" value="1"/>
</dbReference>
<feature type="transmembrane region" description="Helical" evidence="5">
    <location>
        <begin position="631"/>
        <end position="655"/>
    </location>
</feature>
<evidence type="ECO:0000256" key="5">
    <source>
        <dbReference type="SAM" id="Phobius"/>
    </source>
</evidence>
<reference evidence="7 8" key="1">
    <citation type="submission" date="2014-12" db="EMBL/GenBank/DDBJ databases">
        <title>Draft genome sequence of Cohnella kolymensis strain B-2846.</title>
        <authorList>
            <person name="Karlyshev A.V."/>
            <person name="Kudryashova E.B."/>
        </authorList>
    </citation>
    <scope>NUCLEOTIDE SEQUENCE [LARGE SCALE GENOMIC DNA]</scope>
    <source>
        <strain evidence="7 8">VKM B-2846</strain>
    </source>
</reference>
<keyword evidence="2 5" id="KW-0812">Transmembrane</keyword>
<feature type="transmembrane region" description="Helical" evidence="5">
    <location>
        <begin position="549"/>
        <end position="570"/>
    </location>
</feature>
<evidence type="ECO:0000259" key="6">
    <source>
        <dbReference type="Pfam" id="PF12698"/>
    </source>
</evidence>
<comment type="caution">
    <text evidence="7">The sequence shown here is derived from an EMBL/GenBank/DDBJ whole genome shotgun (WGS) entry which is preliminary data.</text>
</comment>
<evidence type="ECO:0000256" key="1">
    <source>
        <dbReference type="ARBA" id="ARBA00004141"/>
    </source>
</evidence>
<dbReference type="InterPro" id="IPR017501">
    <property type="entry name" value="Phage_infect_YhgE_C"/>
</dbReference>
<dbReference type="NCBIfam" id="TIGR03057">
    <property type="entry name" value="xxxLxxG_by_4"/>
    <property type="match status" value="1"/>
</dbReference>
<dbReference type="InterPro" id="IPR013525">
    <property type="entry name" value="ABC2_TM"/>
</dbReference>
<accession>A0ABR5A915</accession>
<dbReference type="InterPro" id="IPR011049">
    <property type="entry name" value="Serralysin-like_metalloprot_C"/>
</dbReference>
<dbReference type="NCBIfam" id="TIGR03062">
    <property type="entry name" value="pip_yhgE_Cterm"/>
    <property type="match status" value="1"/>
</dbReference>
<dbReference type="InterPro" id="IPR023908">
    <property type="entry name" value="xxxLxxG_rpt"/>
</dbReference>
<keyword evidence="3 5" id="KW-1133">Transmembrane helix</keyword>
<evidence type="ECO:0000313" key="7">
    <source>
        <dbReference type="EMBL" id="KIL37328.1"/>
    </source>
</evidence>
<dbReference type="Proteomes" id="UP000054526">
    <property type="component" value="Unassembled WGS sequence"/>
</dbReference>
<evidence type="ECO:0000256" key="4">
    <source>
        <dbReference type="ARBA" id="ARBA00023136"/>
    </source>
</evidence>
<keyword evidence="8" id="KW-1185">Reference proteome</keyword>
<dbReference type="PANTHER" id="PTHR43077">
    <property type="entry name" value="TRANSPORT PERMEASE YVFS-RELATED"/>
    <property type="match status" value="1"/>
</dbReference>
<feature type="transmembrane region" description="Helical" evidence="5">
    <location>
        <begin position="21"/>
        <end position="43"/>
    </location>
</feature>
<dbReference type="Gene3D" id="3.40.1710.10">
    <property type="entry name" value="abc type-2 transporter like domain"/>
    <property type="match status" value="1"/>
</dbReference>
<keyword evidence="4 5" id="KW-0472">Membrane</keyword>
<name>A0ABR5A915_9BACL</name>
<proteinExistence type="predicted"/>
<dbReference type="RefSeq" id="WP_041058565.1">
    <property type="nucleotide sequence ID" value="NZ_JXAL01000001.1"/>
</dbReference>
<gene>
    <name evidence="7" type="ORF">SD71_01170</name>
</gene>
<feature type="domain" description="ABC-2 type transporter transmembrane" evidence="6">
    <location>
        <begin position="468"/>
        <end position="649"/>
    </location>
</feature>
<dbReference type="PANTHER" id="PTHR43077:SF5">
    <property type="entry name" value="PHAGE INFECTION PROTEIN"/>
    <property type="match status" value="1"/>
</dbReference>
<protein>
    <submittedName>
        <fullName evidence="7">Phage infection protein</fullName>
    </submittedName>
</protein>
<sequence>MKGIGLVFKDWKALLHHKHGRIALGFLVLVPLIYAGFFLAGYWDPYDRLDQLPVAVVNMDKGSALEGKAIHAGEDFVGELQKNRDLDFHFVSAQEAEDGLQNGRYYMTIIVPESFSREVGTLMDEHPTPAQLIYKTNAGKNFVASQVGATAVKEMRARIDAGITKSYADGVFSKMQELAQGFSAAGDGAKSLNEGTVAAKDGLSQLANGIHRVTGGASELESGGRKLAAGEHKLQQAAGTLADGTAKFAGSMQQFAAGHQKIEAGSSRVAEGMKAWVDGSKRTAQGEEQAALAAKSLSKELAAYVNEHPDAANDEKLRSLIKESEGLASAVDELAAGQSKLTASAEALSDGQKQAVEGMQTFGSQLKLAANGAKQLSSGSTALKDGFAKWDNGFQQFAGGVGTLANGGQRLDSGAEELMNGLVRLSDGSGELSGKLNDAAKKTSGIHSNDSLTSMFAEPVQLVESKVTDVPNYGSGIAPYFLCLAFWVGGIMAANILPLGRKPELQIGGTTHFVNKLGLFYSVGLIQTAIVDTIVLCVFKLHVTSVPRFLLFTLLVSFTFLTLVHMLVSVLGMVGKFAAVTLLILQLATCGGTFPMELNAPIMRAIGECLPMTYALRGLQHVIALGNGSEIGVHALILLGYLAGAAMLGLIANLVQSQKHGVAAAAH</sequence>
<feature type="domain" description="ABC-2 type transporter transmembrane" evidence="6">
    <location>
        <begin position="26"/>
        <end position="139"/>
    </location>
</feature>
<dbReference type="InterPro" id="IPR051328">
    <property type="entry name" value="T7SS_ABC-Transporter"/>
</dbReference>
<dbReference type="SUPFAM" id="SSF101967">
    <property type="entry name" value="Adhesin YadA, collagen-binding domain"/>
    <property type="match status" value="1"/>
</dbReference>